<dbReference type="InterPro" id="IPR014729">
    <property type="entry name" value="Rossmann-like_a/b/a_fold"/>
</dbReference>
<proteinExistence type="predicted"/>
<gene>
    <name evidence="3" type="ORF">PTI45_04697</name>
</gene>
<dbReference type="PANTHER" id="PTHR30336:SF4">
    <property type="entry name" value="ENVELOPE BIOGENESIS FACTOR ELYC"/>
    <property type="match status" value="1"/>
</dbReference>
<dbReference type="Pfam" id="PF02698">
    <property type="entry name" value="DUF218"/>
    <property type="match status" value="1"/>
</dbReference>
<dbReference type="GO" id="GO:0005886">
    <property type="term" value="C:plasma membrane"/>
    <property type="evidence" value="ECO:0007669"/>
    <property type="project" value="TreeGrafter"/>
</dbReference>
<dbReference type="InterPro" id="IPR051599">
    <property type="entry name" value="Cell_Envelope_Assoc"/>
</dbReference>
<dbReference type="Proteomes" id="UP000094578">
    <property type="component" value="Unassembled WGS sequence"/>
</dbReference>
<dbReference type="PATRIC" id="fig|1886670.3.peg.4715"/>
<accession>A0A1E3KWV9</accession>
<comment type="caution">
    <text evidence="3">The sequence shown here is derived from an EMBL/GenBank/DDBJ whole genome shotgun (WGS) entry which is preliminary data.</text>
</comment>
<feature type="transmembrane region" description="Helical" evidence="1">
    <location>
        <begin position="7"/>
        <end position="30"/>
    </location>
</feature>
<feature type="domain" description="DUF218" evidence="2">
    <location>
        <begin position="78"/>
        <end position="244"/>
    </location>
</feature>
<keyword evidence="4" id="KW-1185">Reference proteome</keyword>
<keyword evidence="1" id="KW-0472">Membrane</keyword>
<dbReference type="GO" id="GO:0043164">
    <property type="term" value="P:Gram-negative-bacterium-type cell wall biogenesis"/>
    <property type="evidence" value="ECO:0007669"/>
    <property type="project" value="TreeGrafter"/>
</dbReference>
<reference evidence="3 4" key="1">
    <citation type="submission" date="2016-08" db="EMBL/GenBank/DDBJ databases">
        <title>Genome sequencing of Paenibacillus sp. TI45-13ar, isolated from Korean traditional nuruk.</title>
        <authorList>
            <person name="Kim S.-J."/>
        </authorList>
    </citation>
    <scope>NUCLEOTIDE SEQUENCE [LARGE SCALE GENOMIC DNA]</scope>
    <source>
        <strain evidence="3 4">TI45-13ar</strain>
    </source>
</reference>
<evidence type="ECO:0000259" key="2">
    <source>
        <dbReference type="Pfam" id="PF02698"/>
    </source>
</evidence>
<dbReference type="Gene3D" id="3.40.50.620">
    <property type="entry name" value="HUPs"/>
    <property type="match status" value="1"/>
</dbReference>
<feature type="transmembrane region" description="Helical" evidence="1">
    <location>
        <begin position="36"/>
        <end position="60"/>
    </location>
</feature>
<dbReference type="AlphaFoldDB" id="A0A1E3KWV9"/>
<dbReference type="CDD" id="cd06259">
    <property type="entry name" value="YdcF-like"/>
    <property type="match status" value="1"/>
</dbReference>
<evidence type="ECO:0000313" key="4">
    <source>
        <dbReference type="Proteomes" id="UP000094578"/>
    </source>
</evidence>
<sequence>MIYIIKFLYSFVLPPGLFIVLLFGMTIWLWRSQFNVAMVLLAITLLLYISSISIVSNLLIGSLERQYPQPTVAELQGDVIVVLGAGASKGTPDIDGTGNMYGSAGNRLITAARLHRITGLPILFSGGQVFSDSGNEADIAKRQLLGMGVEESKLMVENRSLNTAQNANNTAVILKEKGLSHPILVTSGFHLPRSVMQFKRVGLTVQPFPTDYWVSQPSSMYFSKFYPSASAMSSTATAIKEYLGMLAVKIKN</sequence>
<evidence type="ECO:0000256" key="1">
    <source>
        <dbReference type="SAM" id="Phobius"/>
    </source>
</evidence>
<name>A0A1E3KWV9_9BACL</name>
<keyword evidence="1" id="KW-1133">Transmembrane helix</keyword>
<keyword evidence="1" id="KW-0812">Transmembrane</keyword>
<organism evidence="3 4">
    <name type="scientific">Paenibacillus nuruki</name>
    <dbReference type="NCBI Taxonomy" id="1886670"/>
    <lineage>
        <taxon>Bacteria</taxon>
        <taxon>Bacillati</taxon>
        <taxon>Bacillota</taxon>
        <taxon>Bacilli</taxon>
        <taxon>Bacillales</taxon>
        <taxon>Paenibacillaceae</taxon>
        <taxon>Paenibacillus</taxon>
    </lineage>
</organism>
<dbReference type="EMBL" id="MDER01000107">
    <property type="protein sequence ID" value="ODP25966.1"/>
    <property type="molecule type" value="Genomic_DNA"/>
</dbReference>
<protein>
    <recommendedName>
        <fullName evidence="2">DUF218 domain-containing protein</fullName>
    </recommendedName>
</protein>
<dbReference type="GO" id="GO:0000270">
    <property type="term" value="P:peptidoglycan metabolic process"/>
    <property type="evidence" value="ECO:0007669"/>
    <property type="project" value="TreeGrafter"/>
</dbReference>
<dbReference type="InterPro" id="IPR003848">
    <property type="entry name" value="DUF218"/>
</dbReference>
<dbReference type="PANTHER" id="PTHR30336">
    <property type="entry name" value="INNER MEMBRANE PROTEIN, PROBABLE PERMEASE"/>
    <property type="match status" value="1"/>
</dbReference>
<dbReference type="RefSeq" id="WP_069329995.1">
    <property type="nucleotide sequence ID" value="NZ_MDER01000107.1"/>
</dbReference>
<evidence type="ECO:0000313" key="3">
    <source>
        <dbReference type="EMBL" id="ODP25966.1"/>
    </source>
</evidence>